<organism evidence="2 3">
    <name type="scientific">Eumeta variegata</name>
    <name type="common">Bagworm moth</name>
    <name type="synonym">Eumeta japonica</name>
    <dbReference type="NCBI Taxonomy" id="151549"/>
    <lineage>
        <taxon>Eukaryota</taxon>
        <taxon>Metazoa</taxon>
        <taxon>Ecdysozoa</taxon>
        <taxon>Arthropoda</taxon>
        <taxon>Hexapoda</taxon>
        <taxon>Insecta</taxon>
        <taxon>Pterygota</taxon>
        <taxon>Neoptera</taxon>
        <taxon>Endopterygota</taxon>
        <taxon>Lepidoptera</taxon>
        <taxon>Glossata</taxon>
        <taxon>Ditrysia</taxon>
        <taxon>Tineoidea</taxon>
        <taxon>Psychidae</taxon>
        <taxon>Oiketicinae</taxon>
        <taxon>Eumeta</taxon>
    </lineage>
</organism>
<proteinExistence type="predicted"/>
<evidence type="ECO:0000313" key="2">
    <source>
        <dbReference type="EMBL" id="GBP92973.1"/>
    </source>
</evidence>
<accession>A0A4C2A1A8</accession>
<feature type="compositionally biased region" description="Gly residues" evidence="1">
    <location>
        <begin position="183"/>
        <end position="192"/>
    </location>
</feature>
<dbReference type="AlphaFoldDB" id="A0A4C2A1A8"/>
<sequence length="371" mass="41236">MYFKNLTLRTLVSAFRSQHYRNRPTAPVAAPTGTATAEKAAAPLYRPSAPFAGTLQYREGKKNPVPHTRARMRGIRFIHPLSSISRSKIESVGLPPRGLHKGGARLSIDRRYVGSDESNNGMRSQKNKFRKHTNKLDSIQSQSSLLYTTTQAQHSLPVPRVEQDVPLQLYERLRRRSARRAGRGAGGVGGEGEGSRRLQSGRPRAKAAACPLIGGRTEIKARRRHRPTLYVYISQAQIYEKRVILAADALLELSSALRVGCIKGRIIKPHSIRARGAATSANNLTADLTFTRRMPKHANDDLQSGTSATPNGTSNSLTSEKFDFSLCTYQRSDCFRCYDSDVGKCQRRHRSRPAVRRSAFARMSRAASRPQ</sequence>
<feature type="region of interest" description="Disordered" evidence="1">
    <location>
        <begin position="89"/>
        <end position="134"/>
    </location>
</feature>
<feature type="compositionally biased region" description="Low complexity" evidence="1">
    <location>
        <begin position="356"/>
        <end position="371"/>
    </location>
</feature>
<gene>
    <name evidence="2" type="ORF">EVAR_69589_1</name>
</gene>
<feature type="region of interest" description="Disordered" evidence="1">
    <location>
        <begin position="348"/>
        <end position="371"/>
    </location>
</feature>
<comment type="caution">
    <text evidence="2">The sequence shown here is derived from an EMBL/GenBank/DDBJ whole genome shotgun (WGS) entry which is preliminary data.</text>
</comment>
<feature type="region of interest" description="Disordered" evidence="1">
    <location>
        <begin position="176"/>
        <end position="207"/>
    </location>
</feature>
<reference evidence="2 3" key="1">
    <citation type="journal article" date="2019" name="Commun. Biol.">
        <title>The bagworm genome reveals a unique fibroin gene that provides high tensile strength.</title>
        <authorList>
            <person name="Kono N."/>
            <person name="Nakamura H."/>
            <person name="Ohtoshi R."/>
            <person name="Tomita M."/>
            <person name="Numata K."/>
            <person name="Arakawa K."/>
        </authorList>
    </citation>
    <scope>NUCLEOTIDE SEQUENCE [LARGE SCALE GENOMIC DNA]</scope>
</reference>
<keyword evidence="3" id="KW-1185">Reference proteome</keyword>
<dbReference type="Proteomes" id="UP000299102">
    <property type="component" value="Unassembled WGS sequence"/>
</dbReference>
<name>A0A4C2A1A8_EUMVA</name>
<protein>
    <submittedName>
        <fullName evidence="2">Uncharacterized protein</fullName>
    </submittedName>
</protein>
<evidence type="ECO:0000256" key="1">
    <source>
        <dbReference type="SAM" id="MobiDB-lite"/>
    </source>
</evidence>
<evidence type="ECO:0000313" key="3">
    <source>
        <dbReference type="Proteomes" id="UP000299102"/>
    </source>
</evidence>
<dbReference type="EMBL" id="BGZK01002326">
    <property type="protein sequence ID" value="GBP92973.1"/>
    <property type="molecule type" value="Genomic_DNA"/>
</dbReference>